<keyword evidence="2" id="KW-0067">ATP-binding</keyword>
<dbReference type="InterPro" id="IPR040198">
    <property type="entry name" value="Fido_containing"/>
</dbReference>
<evidence type="ECO:0000313" key="4">
    <source>
        <dbReference type="EMBL" id="OGD71739.1"/>
    </source>
</evidence>
<evidence type="ECO:0000313" key="5">
    <source>
        <dbReference type="Proteomes" id="UP000177390"/>
    </source>
</evidence>
<evidence type="ECO:0000259" key="3">
    <source>
        <dbReference type="PROSITE" id="PS51459"/>
    </source>
</evidence>
<gene>
    <name evidence="4" type="ORF">A3D09_03110</name>
</gene>
<dbReference type="InterPro" id="IPR036388">
    <property type="entry name" value="WH-like_DNA-bd_sf"/>
</dbReference>
<feature type="binding site" evidence="2">
    <location>
        <begin position="208"/>
        <end position="209"/>
    </location>
    <ligand>
        <name>ATP</name>
        <dbReference type="ChEBI" id="CHEBI:30616"/>
    </ligand>
</feature>
<feature type="domain" description="Fido" evidence="3">
    <location>
        <begin position="87"/>
        <end position="227"/>
    </location>
</feature>
<protein>
    <recommendedName>
        <fullName evidence="3">Fido domain-containing protein</fullName>
    </recommendedName>
</protein>
<dbReference type="InterPro" id="IPR036597">
    <property type="entry name" value="Fido-like_dom_sf"/>
</dbReference>
<feature type="binding site" evidence="2">
    <location>
        <begin position="170"/>
        <end position="177"/>
    </location>
    <ligand>
        <name>ATP</name>
        <dbReference type="ChEBI" id="CHEBI:30616"/>
    </ligand>
</feature>
<dbReference type="PANTHER" id="PTHR13504:SF38">
    <property type="entry name" value="FIDO DOMAIN-CONTAINING PROTEIN"/>
    <property type="match status" value="1"/>
</dbReference>
<comment type="caution">
    <text evidence="4">The sequence shown here is derived from an EMBL/GenBank/DDBJ whole genome shotgun (WGS) entry which is preliminary data.</text>
</comment>
<dbReference type="SUPFAM" id="SSF140931">
    <property type="entry name" value="Fic-like"/>
    <property type="match status" value="1"/>
</dbReference>
<dbReference type="GO" id="GO:0005524">
    <property type="term" value="F:ATP binding"/>
    <property type="evidence" value="ECO:0007669"/>
    <property type="project" value="UniProtKB-KW"/>
</dbReference>
<reference evidence="4 5" key="1">
    <citation type="journal article" date="2016" name="Nat. Commun.">
        <title>Thousands of microbial genomes shed light on interconnected biogeochemical processes in an aquifer system.</title>
        <authorList>
            <person name="Anantharaman K."/>
            <person name="Brown C.T."/>
            <person name="Hug L.A."/>
            <person name="Sharon I."/>
            <person name="Castelle C.J."/>
            <person name="Probst A.J."/>
            <person name="Thomas B.C."/>
            <person name="Singh A."/>
            <person name="Wilkins M.J."/>
            <person name="Karaoz U."/>
            <person name="Brodie E.L."/>
            <person name="Williams K.H."/>
            <person name="Hubbard S.S."/>
            <person name="Banfield J.F."/>
        </authorList>
    </citation>
    <scope>NUCLEOTIDE SEQUENCE [LARGE SCALE GENOMIC DNA]</scope>
</reference>
<dbReference type="Pfam" id="PF02661">
    <property type="entry name" value="Fic"/>
    <property type="match status" value="1"/>
</dbReference>
<accession>A0A1F5EWI2</accession>
<dbReference type="AlphaFoldDB" id="A0A1F5EWI2"/>
<feature type="active site" evidence="1">
    <location>
        <position position="166"/>
    </location>
</feature>
<dbReference type="Proteomes" id="UP000177390">
    <property type="component" value="Unassembled WGS sequence"/>
</dbReference>
<dbReference type="EMBL" id="MFAH01000017">
    <property type="protein sequence ID" value="OGD71739.1"/>
    <property type="molecule type" value="Genomic_DNA"/>
</dbReference>
<dbReference type="Gene3D" id="1.10.3290.10">
    <property type="entry name" value="Fido-like domain"/>
    <property type="match status" value="1"/>
</dbReference>
<evidence type="ECO:0000256" key="1">
    <source>
        <dbReference type="PIRSR" id="PIRSR640198-1"/>
    </source>
</evidence>
<proteinExistence type="predicted"/>
<dbReference type="PROSITE" id="PS51459">
    <property type="entry name" value="FIDO"/>
    <property type="match status" value="1"/>
</dbReference>
<dbReference type="PANTHER" id="PTHR13504">
    <property type="entry name" value="FIDO DOMAIN-CONTAINING PROTEIN DDB_G0283145"/>
    <property type="match status" value="1"/>
</dbReference>
<organism evidence="4 5">
    <name type="scientific">Candidatus Collierbacteria bacterium RIFCSPHIGHO2_02_FULL_49_10</name>
    <dbReference type="NCBI Taxonomy" id="1817723"/>
    <lineage>
        <taxon>Bacteria</taxon>
        <taxon>Candidatus Collieribacteriota</taxon>
    </lineage>
</organism>
<evidence type="ECO:0000256" key="2">
    <source>
        <dbReference type="PIRSR" id="PIRSR640198-2"/>
    </source>
</evidence>
<name>A0A1F5EWI2_9BACT</name>
<keyword evidence="2" id="KW-0547">Nucleotide-binding</keyword>
<dbReference type="InterPro" id="IPR003812">
    <property type="entry name" value="Fido"/>
</dbReference>
<sequence length="313" mass="36184">MLKYEWEITPRTNQLLIELEAVKFVFDVLPNKPEFELNLRRQSLLKSSVFSARVEGFTDTVSSPKRESQNLLSAYLHLHSATAPQKLSLSFIRRLHRLVFKKNSSSGNWRSQPWAIFSQSGAVIYLAPPAQEVPILMDEYVEYLDRRDDHQAVVAALAQFVFEKIHPFADGNGRVGRLISSFLLEKSGYGFRGLAPFEEYIEEHRSSYYSHLEPATDCTGFIEFFLEALVFQLKKDIGKLDQNRQEVPEDSLLPRRREILEIIRDHPHCNFDFIQRRFSAINSKTLHYDLAQMIKKGFIRKLGATKGVVYLAK</sequence>
<dbReference type="Gene3D" id="1.10.10.10">
    <property type="entry name" value="Winged helix-like DNA-binding domain superfamily/Winged helix DNA-binding domain"/>
    <property type="match status" value="1"/>
</dbReference>